<dbReference type="Pfam" id="PF26002">
    <property type="entry name" value="Beta-barrel_AprE"/>
    <property type="match status" value="1"/>
</dbReference>
<reference evidence="12" key="1">
    <citation type="submission" date="2021-02" db="EMBL/GenBank/DDBJ databases">
        <title>Sulfurospirillum tamanensis sp. nov.</title>
        <authorList>
            <person name="Frolova A."/>
            <person name="Merkel A."/>
            <person name="Slobodkin A."/>
        </authorList>
    </citation>
    <scope>NUCLEOTIDE SEQUENCE</scope>
    <source>
        <strain evidence="12">T05b</strain>
    </source>
</reference>
<gene>
    <name evidence="12" type="ORF">JWV37_10050</name>
</gene>
<dbReference type="InterPro" id="IPR050739">
    <property type="entry name" value="MFP"/>
</dbReference>
<dbReference type="InterPro" id="IPR010129">
    <property type="entry name" value="T1SS_HlyD"/>
</dbReference>
<dbReference type="InterPro" id="IPR058781">
    <property type="entry name" value="HH_AprE-like"/>
</dbReference>
<reference evidence="12" key="2">
    <citation type="submission" date="2021-02" db="EMBL/GenBank/DDBJ databases">
        <authorList>
            <person name="Merkel A.Y."/>
        </authorList>
    </citation>
    <scope>NUCLEOTIDE SEQUENCE</scope>
    <source>
        <strain evidence="12">T05b</strain>
    </source>
</reference>
<dbReference type="Gene3D" id="2.40.30.170">
    <property type="match status" value="1"/>
</dbReference>
<feature type="domain" description="AprE-like beta-barrel" evidence="11">
    <location>
        <begin position="350"/>
        <end position="439"/>
    </location>
</feature>
<evidence type="ECO:0000256" key="2">
    <source>
        <dbReference type="ARBA" id="ARBA00009477"/>
    </source>
</evidence>
<keyword evidence="6" id="KW-0812">Transmembrane</keyword>
<evidence type="ECO:0000313" key="12">
    <source>
        <dbReference type="EMBL" id="MBN2965124.1"/>
    </source>
</evidence>
<dbReference type="SUPFAM" id="SSF56954">
    <property type="entry name" value="Outer membrane efflux proteins (OEP)"/>
    <property type="match status" value="1"/>
</dbReference>
<dbReference type="InterPro" id="IPR006144">
    <property type="entry name" value="Secretion_HlyD_CS"/>
</dbReference>
<evidence type="ECO:0000256" key="1">
    <source>
        <dbReference type="ARBA" id="ARBA00004377"/>
    </source>
</evidence>
<dbReference type="Gene3D" id="2.40.50.100">
    <property type="match status" value="1"/>
</dbReference>
<proteinExistence type="inferred from homology"/>
<dbReference type="InterPro" id="IPR058982">
    <property type="entry name" value="Beta-barrel_AprE"/>
</dbReference>
<evidence type="ECO:0000313" key="13">
    <source>
        <dbReference type="Proteomes" id="UP000703590"/>
    </source>
</evidence>
<keyword evidence="8" id="KW-0472">Membrane</keyword>
<keyword evidence="9" id="KW-0175">Coiled coil</keyword>
<evidence type="ECO:0000259" key="11">
    <source>
        <dbReference type="Pfam" id="PF26002"/>
    </source>
</evidence>
<keyword evidence="7" id="KW-1133">Transmembrane helix</keyword>
<sequence length="462" mass="51496">MEAPVFEKLPKIDPHAVRSVSKKQSYSPQDLAYMRSLSAAVLEKSTLSSRLILWTIALSVAWLVLWASYASVDEIARGEGRVIPSSRVQVVQNLEGGIVEELYVREGDNVQRGQPLLKIQDIRFVSSFQENRLRIQELKAKTIRLYAEANGLDFDSAPRDQTLDSSFLDEEKSLFLSNKIQLENAIEIINSQLRQRTSELTEIRARIRQLTRSLSLLKEEITLKEPMVKQGVVPAVELLQLRRQLNDAEGSLESAKLSVPRIESSIEETRGKIQDTVLAFRNKAKEQFNEVSAELMLTQQSIGALTDRVDRAIVRAPVSGTVKQLFTNTVGGVVKPGMDIMEIVPIDDALLVEVKVKPSDIAFIQLDQPATVKFTAYDFSIYGGLTGHVSQIGADTITDEKGNTYYVAMIKTDSTHLSSANEILHIKVGMVASVDIITGKKTVLDFLLKPILKAKHNALRER</sequence>
<comment type="similarity">
    <text evidence="2">Belongs to the membrane fusion protein (MFP) (TC 8.A.1) family.</text>
</comment>
<keyword evidence="5" id="KW-0997">Cell inner membrane</keyword>
<protein>
    <submittedName>
        <fullName evidence="12">HlyD family type I secretion periplasmic adaptor subunit</fullName>
    </submittedName>
</protein>
<dbReference type="Pfam" id="PF25994">
    <property type="entry name" value="HH_AprE"/>
    <property type="match status" value="1"/>
</dbReference>
<keyword evidence="3" id="KW-0813">Transport</keyword>
<comment type="subcellular location">
    <subcellularLocation>
        <location evidence="1">Cell inner membrane</location>
        <topology evidence="1">Single-pass membrane protein</topology>
    </subcellularLocation>
</comment>
<evidence type="ECO:0000256" key="4">
    <source>
        <dbReference type="ARBA" id="ARBA00022475"/>
    </source>
</evidence>
<keyword evidence="13" id="KW-1185">Reference proteome</keyword>
<evidence type="ECO:0000259" key="10">
    <source>
        <dbReference type="Pfam" id="PF25994"/>
    </source>
</evidence>
<dbReference type="PANTHER" id="PTHR30386">
    <property type="entry name" value="MEMBRANE FUSION SUBUNIT OF EMRAB-TOLC MULTIDRUG EFFLUX PUMP"/>
    <property type="match status" value="1"/>
</dbReference>
<evidence type="ECO:0000256" key="6">
    <source>
        <dbReference type="ARBA" id="ARBA00022692"/>
    </source>
</evidence>
<keyword evidence="4" id="KW-1003">Cell membrane</keyword>
<name>A0ABS2WVA4_9BACT</name>
<dbReference type="NCBIfam" id="TIGR01843">
    <property type="entry name" value="type_I_hlyD"/>
    <property type="match status" value="1"/>
</dbReference>
<dbReference type="Proteomes" id="UP000703590">
    <property type="component" value="Unassembled WGS sequence"/>
</dbReference>
<evidence type="ECO:0000256" key="5">
    <source>
        <dbReference type="ARBA" id="ARBA00022519"/>
    </source>
</evidence>
<organism evidence="12 13">
    <name type="scientific">Sulfurospirillum tamanense</name>
    <dbReference type="NCBI Taxonomy" id="2813362"/>
    <lineage>
        <taxon>Bacteria</taxon>
        <taxon>Pseudomonadati</taxon>
        <taxon>Campylobacterota</taxon>
        <taxon>Epsilonproteobacteria</taxon>
        <taxon>Campylobacterales</taxon>
        <taxon>Sulfurospirillaceae</taxon>
        <taxon>Sulfurospirillum</taxon>
    </lineage>
</organism>
<feature type="domain" description="AprE-like long alpha-helical hairpin" evidence="10">
    <location>
        <begin position="127"/>
        <end position="308"/>
    </location>
</feature>
<dbReference type="PANTHER" id="PTHR30386:SF26">
    <property type="entry name" value="TRANSPORT PROTEIN COMB"/>
    <property type="match status" value="1"/>
</dbReference>
<dbReference type="EMBL" id="JAFHKK010000025">
    <property type="protein sequence ID" value="MBN2965124.1"/>
    <property type="molecule type" value="Genomic_DNA"/>
</dbReference>
<dbReference type="PRINTS" id="PR01490">
    <property type="entry name" value="RTXTOXIND"/>
</dbReference>
<comment type="caution">
    <text evidence="12">The sequence shown here is derived from an EMBL/GenBank/DDBJ whole genome shotgun (WGS) entry which is preliminary data.</text>
</comment>
<accession>A0ABS2WVA4</accession>
<evidence type="ECO:0000256" key="8">
    <source>
        <dbReference type="ARBA" id="ARBA00023136"/>
    </source>
</evidence>
<feature type="coiled-coil region" evidence="9">
    <location>
        <begin position="200"/>
        <end position="258"/>
    </location>
</feature>
<evidence type="ECO:0000256" key="7">
    <source>
        <dbReference type="ARBA" id="ARBA00022989"/>
    </source>
</evidence>
<evidence type="ECO:0000256" key="3">
    <source>
        <dbReference type="ARBA" id="ARBA00022448"/>
    </source>
</evidence>
<dbReference type="PROSITE" id="PS00543">
    <property type="entry name" value="HLYD_FAMILY"/>
    <property type="match status" value="1"/>
</dbReference>
<evidence type="ECO:0000256" key="9">
    <source>
        <dbReference type="SAM" id="Coils"/>
    </source>
</evidence>